<proteinExistence type="inferred from homology"/>
<dbReference type="SUPFAM" id="SSF54695">
    <property type="entry name" value="POZ domain"/>
    <property type="match status" value="1"/>
</dbReference>
<organism evidence="4 5">
    <name type="scientific">Cotesia glomerata</name>
    <name type="common">Lepidopteran parasitic wasp</name>
    <name type="synonym">Apanteles glomeratus</name>
    <dbReference type="NCBI Taxonomy" id="32391"/>
    <lineage>
        <taxon>Eukaryota</taxon>
        <taxon>Metazoa</taxon>
        <taxon>Ecdysozoa</taxon>
        <taxon>Arthropoda</taxon>
        <taxon>Hexapoda</taxon>
        <taxon>Insecta</taxon>
        <taxon>Pterygota</taxon>
        <taxon>Neoptera</taxon>
        <taxon>Endopterygota</taxon>
        <taxon>Hymenoptera</taxon>
        <taxon>Apocrita</taxon>
        <taxon>Ichneumonoidea</taxon>
        <taxon>Braconidae</taxon>
        <taxon>Microgastrinae</taxon>
        <taxon>Cotesia</taxon>
    </lineage>
</organism>
<sequence length="556" mass="62797">MIANYVDGNTIKHDCKIDGSVDYFGSTQYFMKALDYCLITLKVEYVAGDKNILIDIRKDYITKPGTVIFQVFVNKSRQYSAIVHDWIENHKLEVLKDSKFSASMIISCKIIWLGFTDKSISSSLISTNKDYSMFYVTSMLNDIKLIVGGEEITCHKVILAAHSPVFLKEFQSNNGMDRMIIENVEPDVMKEALRFMYAGDTLAENNCELALRLLSVAERFKITKLQNFCGPTIFRFISVENAIRIICEAEKNNALKLRKMTLKFIIENIKTIEMQDEYKKLTLAKNELLYEIIDGLRETRTVNRLGIAFCRELLRNGAEKIVMIGDREINDNEISPIDELNHEFGEQRVTHYNSDISKSSELDSIFKEAVNYLGGLEILINNADLFNEVDITKAVDVNIATVIRSSLLGVQQMGKDMGSKGGIIVNVASIFGLEPVPQLPVYSTAKQAVISFSRSFSQPYHFKRTGVKVVVLCPGLSKVQDYPSEKYPNNDSEVTEAKCATVHPQKVETVAHGLVYVIRCAQNGSIWISEDNNPIYEVQLPDVLPHKSKEEESSSF</sequence>
<name>A0AAV7IBU9_COTGL</name>
<accession>A0AAV7IBU9</accession>
<dbReference type="CDD" id="cd18186">
    <property type="entry name" value="BTB_POZ_ZBTB_KLHL-like"/>
    <property type="match status" value="1"/>
</dbReference>
<dbReference type="InterPro" id="IPR036291">
    <property type="entry name" value="NAD(P)-bd_dom_sf"/>
</dbReference>
<comment type="similarity">
    <text evidence="1">Belongs to the short-chain dehydrogenases/reductases (SDR) family.</text>
</comment>
<dbReference type="Proteomes" id="UP000826195">
    <property type="component" value="Unassembled WGS sequence"/>
</dbReference>
<keyword evidence="5" id="KW-1185">Reference proteome</keyword>
<dbReference type="InterPro" id="IPR011333">
    <property type="entry name" value="SKP1/BTB/POZ_sf"/>
</dbReference>
<dbReference type="AlphaFoldDB" id="A0AAV7IBU9"/>
<dbReference type="PANTHER" id="PTHR44229">
    <property type="entry name" value="15-HYDROXYPROSTAGLANDIN DEHYDROGENASE [NAD(+)]"/>
    <property type="match status" value="1"/>
</dbReference>
<dbReference type="Pfam" id="PF00106">
    <property type="entry name" value="adh_short"/>
    <property type="match status" value="1"/>
</dbReference>
<dbReference type="InterPro" id="IPR002347">
    <property type="entry name" value="SDR_fam"/>
</dbReference>
<dbReference type="GO" id="GO:0005737">
    <property type="term" value="C:cytoplasm"/>
    <property type="evidence" value="ECO:0007669"/>
    <property type="project" value="TreeGrafter"/>
</dbReference>
<dbReference type="PRINTS" id="PR01167">
    <property type="entry name" value="INSADHFAMILY"/>
</dbReference>
<dbReference type="InterPro" id="IPR020904">
    <property type="entry name" value="Sc_DH/Rdtase_CS"/>
</dbReference>
<dbReference type="Gene3D" id="3.30.710.10">
    <property type="entry name" value="Potassium Channel Kv1.1, Chain A"/>
    <property type="match status" value="1"/>
</dbReference>
<dbReference type="SUPFAM" id="SSF51735">
    <property type="entry name" value="NAD(P)-binding Rossmann-fold domains"/>
    <property type="match status" value="1"/>
</dbReference>
<dbReference type="PROSITE" id="PS00061">
    <property type="entry name" value="ADH_SHORT"/>
    <property type="match status" value="1"/>
</dbReference>
<keyword evidence="2" id="KW-0560">Oxidoreductase</keyword>
<dbReference type="EMBL" id="JAHXZJ010001864">
    <property type="protein sequence ID" value="KAH0549254.1"/>
    <property type="molecule type" value="Genomic_DNA"/>
</dbReference>
<evidence type="ECO:0000259" key="3">
    <source>
        <dbReference type="PROSITE" id="PS50097"/>
    </source>
</evidence>
<dbReference type="GO" id="GO:0016616">
    <property type="term" value="F:oxidoreductase activity, acting on the CH-OH group of donors, NAD or NADP as acceptor"/>
    <property type="evidence" value="ECO:0007669"/>
    <property type="project" value="TreeGrafter"/>
</dbReference>
<dbReference type="PROSITE" id="PS50097">
    <property type="entry name" value="BTB"/>
    <property type="match status" value="1"/>
</dbReference>
<dbReference type="Gene3D" id="1.25.40.420">
    <property type="match status" value="1"/>
</dbReference>
<gene>
    <name evidence="4" type="ORF">KQX54_007420</name>
</gene>
<feature type="domain" description="BTB" evidence="3">
    <location>
        <begin position="141"/>
        <end position="205"/>
    </location>
</feature>
<reference evidence="4 5" key="1">
    <citation type="journal article" date="2021" name="J. Hered.">
        <title>A chromosome-level genome assembly of the parasitoid wasp, Cotesia glomerata (Hymenoptera: Braconidae).</title>
        <authorList>
            <person name="Pinto B.J."/>
            <person name="Weis J.J."/>
            <person name="Gamble T."/>
            <person name="Ode P.J."/>
            <person name="Paul R."/>
            <person name="Zaspel J.M."/>
        </authorList>
    </citation>
    <scope>NUCLEOTIDE SEQUENCE [LARGE SCALE GENOMIC DNA]</scope>
    <source>
        <strain evidence="4">CgM1</strain>
    </source>
</reference>
<dbReference type="SMART" id="SM00225">
    <property type="entry name" value="BTB"/>
    <property type="match status" value="1"/>
</dbReference>
<dbReference type="PANTHER" id="PTHR44229:SF8">
    <property type="entry name" value="ALCOHOL DEHYDROGENASE-RELATED"/>
    <property type="match status" value="1"/>
</dbReference>
<protein>
    <recommendedName>
        <fullName evidence="3">BTB domain-containing protein</fullName>
    </recommendedName>
</protein>
<dbReference type="CDD" id="cd14733">
    <property type="entry name" value="BACK"/>
    <property type="match status" value="1"/>
</dbReference>
<dbReference type="Gene3D" id="3.40.50.720">
    <property type="entry name" value="NAD(P)-binding Rossmann-like Domain"/>
    <property type="match status" value="1"/>
</dbReference>
<evidence type="ECO:0000256" key="1">
    <source>
        <dbReference type="ARBA" id="ARBA00006484"/>
    </source>
</evidence>
<evidence type="ECO:0000256" key="2">
    <source>
        <dbReference type="ARBA" id="ARBA00023002"/>
    </source>
</evidence>
<evidence type="ECO:0000313" key="4">
    <source>
        <dbReference type="EMBL" id="KAH0549254.1"/>
    </source>
</evidence>
<evidence type="ECO:0000313" key="5">
    <source>
        <dbReference type="Proteomes" id="UP000826195"/>
    </source>
</evidence>
<dbReference type="Pfam" id="PF00651">
    <property type="entry name" value="BTB"/>
    <property type="match status" value="1"/>
</dbReference>
<comment type="caution">
    <text evidence="4">The sequence shown here is derived from an EMBL/GenBank/DDBJ whole genome shotgun (WGS) entry which is preliminary data.</text>
</comment>
<dbReference type="PRINTS" id="PR00080">
    <property type="entry name" value="SDRFAMILY"/>
</dbReference>
<dbReference type="InterPro" id="IPR000210">
    <property type="entry name" value="BTB/POZ_dom"/>
</dbReference>